<feature type="non-terminal residue" evidence="1">
    <location>
        <position position="1"/>
    </location>
</feature>
<comment type="caution">
    <text evidence="1">The sequence shown here is derived from an EMBL/GenBank/DDBJ whole genome shotgun (WGS) entry which is preliminary data.</text>
</comment>
<sequence>EVLERSLKDWKTFCEKTIKEPKIDPTYRRKPKKSADENKAEAQLRMYNVELKKKRKEVKMAMLPDRYAELTPLMAEEMRKLQLTKQQQDDFTTITRTLDDDHNLAWSGDLYAGFNKIFIGSEQGKIIRREVPTKPDEQLIIKRML</sequence>
<dbReference type="Proteomes" id="UP001331761">
    <property type="component" value="Unassembled WGS sequence"/>
</dbReference>
<name>A0AAN8IDC9_TRICO</name>
<keyword evidence="2" id="KW-1185">Reference proteome</keyword>
<organism evidence="1 2">
    <name type="scientific">Trichostrongylus colubriformis</name>
    <name type="common">Black scour worm</name>
    <dbReference type="NCBI Taxonomy" id="6319"/>
    <lineage>
        <taxon>Eukaryota</taxon>
        <taxon>Metazoa</taxon>
        <taxon>Ecdysozoa</taxon>
        <taxon>Nematoda</taxon>
        <taxon>Chromadorea</taxon>
        <taxon>Rhabditida</taxon>
        <taxon>Rhabditina</taxon>
        <taxon>Rhabditomorpha</taxon>
        <taxon>Strongyloidea</taxon>
        <taxon>Trichostrongylidae</taxon>
        <taxon>Trichostrongylus</taxon>
    </lineage>
</organism>
<accession>A0AAN8IDC9</accession>
<evidence type="ECO:0000313" key="2">
    <source>
        <dbReference type="Proteomes" id="UP001331761"/>
    </source>
</evidence>
<dbReference type="AlphaFoldDB" id="A0AAN8IDC9"/>
<proteinExistence type="predicted"/>
<evidence type="ECO:0000313" key="1">
    <source>
        <dbReference type="EMBL" id="KAK5969016.1"/>
    </source>
</evidence>
<gene>
    <name evidence="1" type="ORF">GCK32_019654</name>
</gene>
<protein>
    <submittedName>
        <fullName evidence="1">Uncharacterized protein</fullName>
    </submittedName>
</protein>
<reference evidence="1 2" key="1">
    <citation type="submission" date="2019-10" db="EMBL/GenBank/DDBJ databases">
        <title>Assembly and Annotation for the nematode Trichostrongylus colubriformis.</title>
        <authorList>
            <person name="Martin J."/>
        </authorList>
    </citation>
    <scope>NUCLEOTIDE SEQUENCE [LARGE SCALE GENOMIC DNA]</scope>
    <source>
        <strain evidence="1">G859</strain>
        <tissue evidence="1">Whole worm</tissue>
    </source>
</reference>
<dbReference type="EMBL" id="WIXE01020700">
    <property type="protein sequence ID" value="KAK5969016.1"/>
    <property type="molecule type" value="Genomic_DNA"/>
</dbReference>